<evidence type="ECO:0000313" key="2">
    <source>
        <dbReference type="Proteomes" id="UP000468901"/>
    </source>
</evidence>
<keyword evidence="2" id="KW-1185">Reference proteome</keyword>
<dbReference type="AlphaFoldDB" id="A0A6N6VNU2"/>
<gene>
    <name evidence="1" type="ORF">F2P47_03920</name>
</gene>
<sequence length="178" mass="18332">MATDEMTLERLAEIAGAYGASPDLWPAGERQAAQSLLARSAEARALVQEAGELDSLLAMAPAADAPSPELLSRIMAARPRAATGRILSHQARRASLWQSIARIVWPYGSAAFPAGALAASIMLGIGFGAALPSGVTAEGLSSLGLAPVQSASASTGTAGEQLVSFALAENEYPEDWKK</sequence>
<organism evidence="1 2">
    <name type="scientific">Parvibaculum sedimenti</name>
    <dbReference type="NCBI Taxonomy" id="2608632"/>
    <lineage>
        <taxon>Bacteria</taxon>
        <taxon>Pseudomonadati</taxon>
        <taxon>Pseudomonadota</taxon>
        <taxon>Alphaproteobacteria</taxon>
        <taxon>Hyphomicrobiales</taxon>
        <taxon>Parvibaculaceae</taxon>
        <taxon>Parvibaculum</taxon>
    </lineage>
</organism>
<evidence type="ECO:0000313" key="1">
    <source>
        <dbReference type="EMBL" id="KAB7741560.1"/>
    </source>
</evidence>
<dbReference type="RefSeq" id="WP_152214863.1">
    <property type="nucleotide sequence ID" value="NZ_JBAQYD010000191.1"/>
</dbReference>
<dbReference type="EMBL" id="WESC01000003">
    <property type="protein sequence ID" value="KAB7741560.1"/>
    <property type="molecule type" value="Genomic_DNA"/>
</dbReference>
<name>A0A6N6VNU2_9HYPH</name>
<reference evidence="1 2" key="1">
    <citation type="submission" date="2019-09" db="EMBL/GenBank/DDBJ databases">
        <title>Parvibaculum sedimenti sp. nov., isolated from sediment.</title>
        <authorList>
            <person name="Wang Y."/>
        </authorList>
    </citation>
    <scope>NUCLEOTIDE SEQUENCE [LARGE SCALE GENOMIC DNA]</scope>
    <source>
        <strain evidence="1 2">HXT-9</strain>
    </source>
</reference>
<proteinExistence type="predicted"/>
<dbReference type="Proteomes" id="UP000468901">
    <property type="component" value="Unassembled WGS sequence"/>
</dbReference>
<accession>A0A6N6VNU2</accession>
<protein>
    <submittedName>
        <fullName evidence="1">Uncharacterized protein</fullName>
    </submittedName>
</protein>
<comment type="caution">
    <text evidence="1">The sequence shown here is derived from an EMBL/GenBank/DDBJ whole genome shotgun (WGS) entry which is preliminary data.</text>
</comment>